<feature type="active site" description="Proton acceptor" evidence="3">
    <location>
        <position position="184"/>
    </location>
</feature>
<gene>
    <name evidence="6" type="primary">vioA</name>
    <name evidence="6" type="ORF">VCE7224_01406</name>
</gene>
<dbReference type="PANTHER" id="PTHR30244">
    <property type="entry name" value="TRANSAMINASE"/>
    <property type="match status" value="1"/>
</dbReference>
<evidence type="ECO:0000256" key="5">
    <source>
        <dbReference type="RuleBase" id="RU004508"/>
    </source>
</evidence>
<dbReference type="SUPFAM" id="SSF53383">
    <property type="entry name" value="PLP-dependent transferases"/>
    <property type="match status" value="1"/>
</dbReference>
<proteinExistence type="inferred from homology"/>
<feature type="modified residue" description="N6-(pyridoxal phosphate)lysine" evidence="4">
    <location>
        <position position="184"/>
    </location>
</feature>
<dbReference type="GO" id="GO:0030170">
    <property type="term" value="F:pyridoxal phosphate binding"/>
    <property type="evidence" value="ECO:0007669"/>
    <property type="project" value="TreeGrafter"/>
</dbReference>
<protein>
    <submittedName>
        <fullName evidence="6">dTDP-4-amino-4,6-dideoxy-D-glucose transaminase</fullName>
        <ecNumber evidence="6">2.6.1.33</ecNumber>
    </submittedName>
</protein>
<organism evidence="6 7">
    <name type="scientific">Vibrio celticus</name>
    <dbReference type="NCBI Taxonomy" id="446372"/>
    <lineage>
        <taxon>Bacteria</taxon>
        <taxon>Pseudomonadati</taxon>
        <taxon>Pseudomonadota</taxon>
        <taxon>Gammaproteobacteria</taxon>
        <taxon>Vibrionales</taxon>
        <taxon>Vibrionaceae</taxon>
        <taxon>Vibrio</taxon>
    </lineage>
</organism>
<keyword evidence="1 4" id="KW-0663">Pyridoxal phosphate</keyword>
<sequence length="362" mass="40097">MTIKLNNPLKPDIDKLTSYLEQVHDNGWYTNFGPLHQQLTDRLEEFLDVENLLLVSNGTVALQVACKVLGVERAISTPFSFVATTSALMWQGIDVAYCDIEANSYNLSPVAIKSALAAKESRFDGIVATHVYGNPCDVKEIGRVADVHNVKVIYDAAHAFGVKVDKQSVLKFGDASTLSFHATKIFHTVEGGAIVFKNRDDFLRAKSLINFGIQDNGSLGEPGINAKLNEYQCAVGLTLLDQIEDIITHRSHLLELYRQGLTGVVEMPTWHQGASYNGAYMPIFIECEDKQAALLAVLSKNNIQYRRYFSPSLNIAYPNNYDFGCPISKKIAQGIICLPLHYSITPENIVFVCETICEALND</sequence>
<dbReference type="PANTHER" id="PTHR30244:SF9">
    <property type="entry name" value="PROTEIN RV3402C"/>
    <property type="match status" value="1"/>
</dbReference>
<dbReference type="InterPro" id="IPR000653">
    <property type="entry name" value="DegT/StrS_aminotransferase"/>
</dbReference>
<dbReference type="PIRSF" id="PIRSF000390">
    <property type="entry name" value="PLP_StrS"/>
    <property type="match status" value="1"/>
</dbReference>
<evidence type="ECO:0000313" key="7">
    <source>
        <dbReference type="Proteomes" id="UP000092819"/>
    </source>
</evidence>
<dbReference type="GO" id="GO:0019179">
    <property type="term" value="F:dTDP-4-amino-4,6-dideoxy-D-glucose transaminase activity"/>
    <property type="evidence" value="ECO:0007669"/>
    <property type="project" value="UniProtKB-EC"/>
</dbReference>
<evidence type="ECO:0000256" key="2">
    <source>
        <dbReference type="ARBA" id="ARBA00037999"/>
    </source>
</evidence>
<dbReference type="InterPro" id="IPR015421">
    <property type="entry name" value="PyrdxlP-dep_Trfase_major"/>
</dbReference>
<evidence type="ECO:0000256" key="3">
    <source>
        <dbReference type="PIRSR" id="PIRSR000390-1"/>
    </source>
</evidence>
<dbReference type="EC" id="2.6.1.33" evidence="6"/>
<evidence type="ECO:0000313" key="6">
    <source>
        <dbReference type="EMBL" id="SBT12663.1"/>
    </source>
</evidence>
<dbReference type="Proteomes" id="UP000092819">
    <property type="component" value="Unassembled WGS sequence"/>
</dbReference>
<dbReference type="GO" id="GO:0000271">
    <property type="term" value="P:polysaccharide biosynthetic process"/>
    <property type="evidence" value="ECO:0007669"/>
    <property type="project" value="TreeGrafter"/>
</dbReference>
<dbReference type="AlphaFoldDB" id="A0A1C3JC03"/>
<dbReference type="Pfam" id="PF01041">
    <property type="entry name" value="DegT_DnrJ_EryC1"/>
    <property type="match status" value="1"/>
</dbReference>
<evidence type="ECO:0000256" key="1">
    <source>
        <dbReference type="ARBA" id="ARBA00022898"/>
    </source>
</evidence>
<dbReference type="RefSeq" id="WP_065675989.1">
    <property type="nucleotide sequence ID" value="NZ_AP025463.1"/>
</dbReference>
<name>A0A1C3JC03_9VIBR</name>
<dbReference type="EMBL" id="FLQZ01000030">
    <property type="protein sequence ID" value="SBT12663.1"/>
    <property type="molecule type" value="Genomic_DNA"/>
</dbReference>
<dbReference type="Gene3D" id="3.40.640.10">
    <property type="entry name" value="Type I PLP-dependent aspartate aminotransferase-like (Major domain)"/>
    <property type="match status" value="1"/>
</dbReference>
<comment type="similarity">
    <text evidence="2 5">Belongs to the DegT/DnrJ/EryC1 family.</text>
</comment>
<keyword evidence="7" id="KW-1185">Reference proteome</keyword>
<reference evidence="7" key="1">
    <citation type="submission" date="2016-06" db="EMBL/GenBank/DDBJ databases">
        <authorList>
            <person name="Rodrigo-Torres L."/>
            <person name="Arahal D.R."/>
        </authorList>
    </citation>
    <scope>NUCLEOTIDE SEQUENCE [LARGE SCALE GENOMIC DNA]</scope>
    <source>
        <strain evidence="7">CECT 7224</strain>
    </source>
</reference>
<evidence type="ECO:0000256" key="4">
    <source>
        <dbReference type="PIRSR" id="PIRSR000390-2"/>
    </source>
</evidence>
<dbReference type="InterPro" id="IPR015424">
    <property type="entry name" value="PyrdxlP-dep_Trfase"/>
</dbReference>
<dbReference type="CDD" id="cd00616">
    <property type="entry name" value="AHBA_syn"/>
    <property type="match status" value="1"/>
</dbReference>
<keyword evidence="6" id="KW-0808">Transferase</keyword>
<keyword evidence="6" id="KW-0032">Aminotransferase</keyword>
<accession>A0A1C3JC03</accession>